<sequence length="156" mass="16210">MNSTNNTADSVGGHGGIGSKIKGAAQTINGLGENVRGTILGGVDTVLHKDSSANDAIAAKGRAQHAEGMANLEGRSTRPAAPAQGNWQSIPTNQAGGDPYLNKVNQEASRGHHTAGTINSGQYNPYHDSTAVAQNIPRLRRTWKYSAASGARRSSH</sequence>
<organism evidence="2 3">
    <name type="scientific">Mycena venus</name>
    <dbReference type="NCBI Taxonomy" id="2733690"/>
    <lineage>
        <taxon>Eukaryota</taxon>
        <taxon>Fungi</taxon>
        <taxon>Dikarya</taxon>
        <taxon>Basidiomycota</taxon>
        <taxon>Agaricomycotina</taxon>
        <taxon>Agaricomycetes</taxon>
        <taxon>Agaricomycetidae</taxon>
        <taxon>Agaricales</taxon>
        <taxon>Marasmiineae</taxon>
        <taxon>Mycenaceae</taxon>
        <taxon>Mycena</taxon>
    </lineage>
</organism>
<feature type="region of interest" description="Disordered" evidence="1">
    <location>
        <begin position="72"/>
        <end position="128"/>
    </location>
</feature>
<evidence type="ECO:0000313" key="2">
    <source>
        <dbReference type="EMBL" id="KAF7335708.1"/>
    </source>
</evidence>
<evidence type="ECO:0000313" key="3">
    <source>
        <dbReference type="Proteomes" id="UP000620124"/>
    </source>
</evidence>
<accession>A0A8H6X778</accession>
<dbReference type="AlphaFoldDB" id="A0A8H6X778"/>
<name>A0A8H6X778_9AGAR</name>
<dbReference type="OrthoDB" id="2590867at2759"/>
<reference evidence="2" key="1">
    <citation type="submission" date="2020-05" db="EMBL/GenBank/DDBJ databases">
        <title>Mycena genomes resolve the evolution of fungal bioluminescence.</title>
        <authorList>
            <person name="Tsai I.J."/>
        </authorList>
    </citation>
    <scope>NUCLEOTIDE SEQUENCE</scope>
    <source>
        <strain evidence="2">CCC161011</strain>
    </source>
</reference>
<feature type="compositionally biased region" description="Polar residues" evidence="1">
    <location>
        <begin position="85"/>
        <end position="95"/>
    </location>
</feature>
<evidence type="ECO:0000256" key="1">
    <source>
        <dbReference type="SAM" id="MobiDB-lite"/>
    </source>
</evidence>
<dbReference type="Proteomes" id="UP000620124">
    <property type="component" value="Unassembled WGS sequence"/>
</dbReference>
<proteinExistence type="predicted"/>
<protein>
    <submittedName>
        <fullName evidence="2">Uncharacterized protein</fullName>
    </submittedName>
</protein>
<comment type="caution">
    <text evidence="2">The sequence shown here is derived from an EMBL/GenBank/DDBJ whole genome shotgun (WGS) entry which is preliminary data.</text>
</comment>
<gene>
    <name evidence="2" type="ORF">MVEN_02226300</name>
</gene>
<dbReference type="EMBL" id="JACAZI010000024">
    <property type="protein sequence ID" value="KAF7335708.1"/>
    <property type="molecule type" value="Genomic_DNA"/>
</dbReference>
<keyword evidence="3" id="KW-1185">Reference proteome</keyword>